<comment type="caution">
    <text evidence="1">The sequence shown here is derived from an EMBL/GenBank/DDBJ whole genome shotgun (WGS) entry which is preliminary data.</text>
</comment>
<dbReference type="EMBL" id="CACRXK020030502">
    <property type="protein sequence ID" value="CAB4042626.1"/>
    <property type="molecule type" value="Genomic_DNA"/>
</dbReference>
<evidence type="ECO:0000313" key="1">
    <source>
        <dbReference type="EMBL" id="CAB4042626.1"/>
    </source>
</evidence>
<dbReference type="AlphaFoldDB" id="A0A7D9M3M0"/>
<name>A0A7D9M3M0_PARCT</name>
<organism evidence="1 2">
    <name type="scientific">Paramuricea clavata</name>
    <name type="common">Red gorgonian</name>
    <name type="synonym">Violescent sea-whip</name>
    <dbReference type="NCBI Taxonomy" id="317549"/>
    <lineage>
        <taxon>Eukaryota</taxon>
        <taxon>Metazoa</taxon>
        <taxon>Cnidaria</taxon>
        <taxon>Anthozoa</taxon>
        <taxon>Octocorallia</taxon>
        <taxon>Malacalcyonacea</taxon>
        <taxon>Plexauridae</taxon>
        <taxon>Paramuricea</taxon>
    </lineage>
</organism>
<reference evidence="1" key="1">
    <citation type="submission" date="2020-04" db="EMBL/GenBank/DDBJ databases">
        <authorList>
            <person name="Alioto T."/>
            <person name="Alioto T."/>
            <person name="Gomez Garrido J."/>
        </authorList>
    </citation>
    <scope>NUCLEOTIDE SEQUENCE</scope>
    <source>
        <strain evidence="1">A484AB</strain>
    </source>
</reference>
<protein>
    <submittedName>
        <fullName evidence="1">Uncharacterized protein</fullName>
    </submittedName>
</protein>
<evidence type="ECO:0000313" key="2">
    <source>
        <dbReference type="Proteomes" id="UP001152795"/>
    </source>
</evidence>
<sequence length="398" mass="45353">MYTTSMTKPMHDSRVAAANQLSFFFFNGNPIKIIALPFNLKFLWNEVNRRPFFRTHLKLNLNSATSYQQSATSSRMSERSSLLTQVELRQQPRNDPGQIIRRLMDLHKYCLSIIVLLILYLLIALPILCLLVLYTLFAARYSHKVFNKQLLLRKPITQLTLSKLVGFATWGIFAFSFYKCFVLAFYYTVGLYLNAGFYSTYFVPLSIILFYSWSNWKSSVEEKYLELNTKIYKACRESNRPVQVARSASSNETENNDTLTRFKIKLDENGEPVIPKPLYDIVREKFLPYGEILVPYFEGVIFVVICAYFLFIFMSLAQASGVSSSVQIISTMAATSLPFLFDIIWKKNSDGQKAANNLALKSKLKHALSVCSSNDATGEIIVEFTGAIPTDPFGNHAS</sequence>
<accession>A0A7D9M3M0</accession>
<gene>
    <name evidence="1" type="ORF">PACLA_8A060547</name>
</gene>
<dbReference type="Proteomes" id="UP001152795">
    <property type="component" value="Unassembled WGS sequence"/>
</dbReference>
<proteinExistence type="predicted"/>
<keyword evidence="2" id="KW-1185">Reference proteome</keyword>